<feature type="transmembrane region" description="Helical" evidence="1">
    <location>
        <begin position="270"/>
        <end position="289"/>
    </location>
</feature>
<keyword evidence="1" id="KW-0472">Membrane</keyword>
<keyword evidence="3" id="KW-1185">Reference proteome</keyword>
<accession>A0A226DGF1</accession>
<dbReference type="AlphaFoldDB" id="A0A226DGF1"/>
<feature type="transmembrane region" description="Helical" evidence="1">
    <location>
        <begin position="230"/>
        <end position="249"/>
    </location>
</feature>
<keyword evidence="1" id="KW-0812">Transmembrane</keyword>
<gene>
    <name evidence="2" type="ORF">Fcan01_22111</name>
</gene>
<dbReference type="Proteomes" id="UP000198287">
    <property type="component" value="Unassembled WGS sequence"/>
</dbReference>
<name>A0A226DGF1_FOLCA</name>
<evidence type="ECO:0000313" key="2">
    <source>
        <dbReference type="EMBL" id="OXA43266.1"/>
    </source>
</evidence>
<feature type="transmembrane region" description="Helical" evidence="1">
    <location>
        <begin position="50"/>
        <end position="74"/>
    </location>
</feature>
<proteinExistence type="predicted"/>
<evidence type="ECO:0000256" key="1">
    <source>
        <dbReference type="SAM" id="Phobius"/>
    </source>
</evidence>
<comment type="caution">
    <text evidence="2">The sequence shown here is derived from an EMBL/GenBank/DDBJ whole genome shotgun (WGS) entry which is preliminary data.</text>
</comment>
<protein>
    <submittedName>
        <fullName evidence="2">Uncharacterized protein</fullName>
    </submittedName>
</protein>
<keyword evidence="1" id="KW-1133">Transmembrane helix</keyword>
<feature type="transmembrane region" description="Helical" evidence="1">
    <location>
        <begin position="155"/>
        <end position="174"/>
    </location>
</feature>
<evidence type="ECO:0000313" key="3">
    <source>
        <dbReference type="Proteomes" id="UP000198287"/>
    </source>
</evidence>
<feature type="transmembrane region" description="Helical" evidence="1">
    <location>
        <begin position="86"/>
        <end position="109"/>
    </location>
</feature>
<sequence>MLSTYVELLLTLQNLYFDHFPLRYKLPMEYRQTAGNEIRLGKIKQRFAKFATLFPVFLFAAATVLFIAAMFVRLPTLRNPMGDVKIWAWILLGTTSFSALVFYTLWMLVYQKDAIFMSNEIFRYEGELRKDWNLSVDHTVKATNIEKALLRLFQLFVWAFYLITPVGSIVATLLEMDPLLPIIGFIFRTIPIFEKLLRFIALNSEEFFNFCVFSFRVGWVTIFLYEGFRVLMFCLGLCIYVGKAVISYLTSISSLTTKFQSNIILRGFRLHLRIYKVLLIIFQSLEAPIKPTTSLGIVASTMAVAGCSFVVIRLHEVNEVYFTVFCGLVSFSAVILTEITLDTLGELNMKAVKLLLHFRKTEILLGMGALRKKLYLKELHFLPSQFLWAWVRRGFQE</sequence>
<organism evidence="2 3">
    <name type="scientific">Folsomia candida</name>
    <name type="common">Springtail</name>
    <dbReference type="NCBI Taxonomy" id="158441"/>
    <lineage>
        <taxon>Eukaryota</taxon>
        <taxon>Metazoa</taxon>
        <taxon>Ecdysozoa</taxon>
        <taxon>Arthropoda</taxon>
        <taxon>Hexapoda</taxon>
        <taxon>Collembola</taxon>
        <taxon>Entomobryomorpha</taxon>
        <taxon>Isotomoidea</taxon>
        <taxon>Isotomidae</taxon>
        <taxon>Proisotominae</taxon>
        <taxon>Folsomia</taxon>
    </lineage>
</organism>
<dbReference type="EMBL" id="LNIX01000023">
    <property type="protein sequence ID" value="OXA43266.1"/>
    <property type="molecule type" value="Genomic_DNA"/>
</dbReference>
<reference evidence="2 3" key="1">
    <citation type="submission" date="2015-12" db="EMBL/GenBank/DDBJ databases">
        <title>The genome of Folsomia candida.</title>
        <authorList>
            <person name="Faddeeva A."/>
            <person name="Derks M.F."/>
            <person name="Anvar Y."/>
            <person name="Smit S."/>
            <person name="Van Straalen N."/>
            <person name="Roelofs D."/>
        </authorList>
    </citation>
    <scope>NUCLEOTIDE SEQUENCE [LARGE SCALE GENOMIC DNA]</scope>
    <source>
        <strain evidence="2 3">VU population</strain>
        <tissue evidence="2">Whole body</tissue>
    </source>
</reference>
<feature type="transmembrane region" description="Helical" evidence="1">
    <location>
        <begin position="295"/>
        <end position="314"/>
    </location>
</feature>
<feature type="transmembrane region" description="Helical" evidence="1">
    <location>
        <begin position="321"/>
        <end position="341"/>
    </location>
</feature>